<dbReference type="KEGG" id="amar:AMRN_0068"/>
<dbReference type="EMBL" id="NXAO01000041">
    <property type="protein sequence ID" value="PHO15008.1"/>
    <property type="molecule type" value="Genomic_DNA"/>
</dbReference>
<sequence>MKLDNHTFYKKSTLKYGVTARGVHWNSKFSQYLRFEVLTKYLNNLEDSTIIDIGCGFAEYLNFLKRKKIDFKKYTGIDCEKHMIQISKKRFNDYEFLLLNVLKNRLPQADYFVCSGAMNLLEFNDMQIFIQKCFDSSKKGFVFNFLKEDNFTYVSQKEILSFCKTITTKIKIEDTYLHNDCTIYLEK</sequence>
<evidence type="ECO:0000313" key="2">
    <source>
        <dbReference type="EMBL" id="AXX85868.1"/>
    </source>
</evidence>
<protein>
    <submittedName>
        <fullName evidence="2">Methyltransferase</fullName>
    </submittedName>
</protein>
<reference evidence="3" key="2">
    <citation type="submission" date="2017-09" db="EMBL/GenBank/DDBJ databases">
        <authorList>
            <person name="Perez-Cataluna A."/>
            <person name="Figueras M.J."/>
            <person name="Salas-Masso N."/>
        </authorList>
    </citation>
    <scope>NUCLEOTIDE SEQUENCE</scope>
    <source>
        <strain evidence="3">CECT 7727</strain>
    </source>
</reference>
<dbReference type="InterPro" id="IPR029063">
    <property type="entry name" value="SAM-dependent_MTases_sf"/>
</dbReference>
<evidence type="ECO:0000313" key="3">
    <source>
        <dbReference type="EMBL" id="PHO15008.1"/>
    </source>
</evidence>
<dbReference type="GO" id="GO:0032259">
    <property type="term" value="P:methylation"/>
    <property type="evidence" value="ECO:0007669"/>
    <property type="project" value="UniProtKB-KW"/>
</dbReference>
<name>A0A347TGZ0_9BACT</name>
<organism evidence="2 5">
    <name type="scientific">Malaciobacter marinus</name>
    <dbReference type="NCBI Taxonomy" id="505249"/>
    <lineage>
        <taxon>Bacteria</taxon>
        <taxon>Pseudomonadati</taxon>
        <taxon>Campylobacterota</taxon>
        <taxon>Epsilonproteobacteria</taxon>
        <taxon>Campylobacterales</taxon>
        <taxon>Arcobacteraceae</taxon>
        <taxon>Malaciobacter</taxon>
    </lineage>
</organism>
<evidence type="ECO:0000259" key="1">
    <source>
        <dbReference type="Pfam" id="PF13649"/>
    </source>
</evidence>
<accession>A0A347TGZ0</accession>
<evidence type="ECO:0000313" key="5">
    <source>
        <dbReference type="Proteomes" id="UP000264693"/>
    </source>
</evidence>
<dbReference type="InterPro" id="IPR041698">
    <property type="entry name" value="Methyltransf_25"/>
</dbReference>
<dbReference type="Pfam" id="PF13649">
    <property type="entry name" value="Methyltransf_25"/>
    <property type="match status" value="1"/>
</dbReference>
<reference evidence="4" key="1">
    <citation type="submission" date="2017-09" db="EMBL/GenBank/DDBJ databases">
        <title>Arcobacter canalis sp. nov., a new species isolated from a water canal contaminated with urban sewage.</title>
        <authorList>
            <person name="Perez-Cataluna A."/>
            <person name="Salas-Masso N."/>
            <person name="Figueras M.J."/>
        </authorList>
    </citation>
    <scope>NUCLEOTIDE SEQUENCE [LARGE SCALE GENOMIC DNA]</scope>
    <source>
        <strain evidence="4">CECT 7727</strain>
    </source>
</reference>
<dbReference type="Proteomes" id="UP000264693">
    <property type="component" value="Chromosome"/>
</dbReference>
<dbReference type="EMBL" id="CP032101">
    <property type="protein sequence ID" value="AXX85868.1"/>
    <property type="molecule type" value="Genomic_DNA"/>
</dbReference>
<dbReference type="SUPFAM" id="SSF53335">
    <property type="entry name" value="S-adenosyl-L-methionine-dependent methyltransferases"/>
    <property type="match status" value="1"/>
</dbReference>
<keyword evidence="2" id="KW-0489">Methyltransferase</keyword>
<gene>
    <name evidence="2" type="ORF">AMRN_0068</name>
    <name evidence="3" type="ORF">CPH92_09140</name>
</gene>
<dbReference type="Proteomes" id="UP000224740">
    <property type="component" value="Unassembled WGS sequence"/>
</dbReference>
<evidence type="ECO:0000313" key="4">
    <source>
        <dbReference type="Proteomes" id="UP000224740"/>
    </source>
</evidence>
<dbReference type="Gene3D" id="3.40.50.150">
    <property type="entry name" value="Vaccinia Virus protein VP39"/>
    <property type="match status" value="1"/>
</dbReference>
<keyword evidence="2" id="KW-0808">Transferase</keyword>
<dbReference type="AlphaFoldDB" id="A0A347TGZ0"/>
<dbReference type="RefSeq" id="WP_099311422.1">
    <property type="nucleotide sequence ID" value="NZ_CP032101.1"/>
</dbReference>
<feature type="domain" description="Methyltransferase" evidence="1">
    <location>
        <begin position="50"/>
        <end position="140"/>
    </location>
</feature>
<dbReference type="GO" id="GO:0008168">
    <property type="term" value="F:methyltransferase activity"/>
    <property type="evidence" value="ECO:0007669"/>
    <property type="project" value="UniProtKB-KW"/>
</dbReference>
<reference evidence="2 5" key="3">
    <citation type="submission" date="2018-08" db="EMBL/GenBank/DDBJ databases">
        <title>Complete genome of the Arcobacter marinus type strain JCM 15502.</title>
        <authorList>
            <person name="Miller W.G."/>
            <person name="Yee E."/>
            <person name="Huynh S."/>
            <person name="Parker C.T."/>
        </authorList>
    </citation>
    <scope>NUCLEOTIDE SEQUENCE [LARGE SCALE GENOMIC DNA]</scope>
    <source>
        <strain evidence="2 5">JCM 15502</strain>
    </source>
</reference>
<proteinExistence type="predicted"/>
<dbReference type="CDD" id="cd02440">
    <property type="entry name" value="AdoMet_MTases"/>
    <property type="match status" value="1"/>
</dbReference>
<keyword evidence="4" id="KW-1185">Reference proteome</keyword>